<dbReference type="AlphaFoldDB" id="A0A4Q9NWG9"/>
<feature type="region of interest" description="Disordered" evidence="1">
    <location>
        <begin position="1"/>
        <end position="169"/>
    </location>
</feature>
<dbReference type="SUPFAM" id="SSF54236">
    <property type="entry name" value="Ubiquitin-like"/>
    <property type="match status" value="1"/>
</dbReference>
<dbReference type="EMBL" id="ML145116">
    <property type="protein sequence ID" value="TBU59239.1"/>
    <property type="molecule type" value="Genomic_DNA"/>
</dbReference>
<feature type="compositionally biased region" description="Low complexity" evidence="1">
    <location>
        <begin position="430"/>
        <end position="443"/>
    </location>
</feature>
<evidence type="ECO:0000313" key="3">
    <source>
        <dbReference type="Proteomes" id="UP000292082"/>
    </source>
</evidence>
<name>A0A4Q9NWG9_9APHY</name>
<feature type="compositionally biased region" description="Low complexity" evidence="1">
    <location>
        <begin position="28"/>
        <end position="49"/>
    </location>
</feature>
<gene>
    <name evidence="2" type="ORF">BD310DRAFT_925573</name>
</gene>
<dbReference type="CDD" id="cd17080">
    <property type="entry name" value="Ubl_SLD2_Esc2_like"/>
    <property type="match status" value="1"/>
</dbReference>
<feature type="compositionally biased region" description="Basic and acidic residues" evidence="1">
    <location>
        <begin position="66"/>
        <end position="80"/>
    </location>
</feature>
<accession>A0A4Q9NWG9</accession>
<dbReference type="Gene3D" id="3.10.20.90">
    <property type="entry name" value="Phosphatidylinositol 3-kinase Catalytic Subunit, Chain A, domain 1"/>
    <property type="match status" value="2"/>
</dbReference>
<feature type="compositionally biased region" description="Basic residues" evidence="1">
    <location>
        <begin position="102"/>
        <end position="111"/>
    </location>
</feature>
<evidence type="ECO:0000313" key="2">
    <source>
        <dbReference type="EMBL" id="TBU59239.1"/>
    </source>
</evidence>
<reference evidence="2 3" key="1">
    <citation type="submission" date="2019-01" db="EMBL/GenBank/DDBJ databases">
        <title>Draft genome sequences of three monokaryotic isolates of the white-rot basidiomycete fungus Dichomitus squalens.</title>
        <authorList>
            <consortium name="DOE Joint Genome Institute"/>
            <person name="Lopez S.C."/>
            <person name="Andreopoulos B."/>
            <person name="Pangilinan J."/>
            <person name="Lipzen A."/>
            <person name="Riley R."/>
            <person name="Ahrendt S."/>
            <person name="Ng V."/>
            <person name="Barry K."/>
            <person name="Daum C."/>
            <person name="Grigoriev I.V."/>
            <person name="Hilden K.S."/>
            <person name="Makela M.R."/>
            <person name="de Vries R.P."/>
        </authorList>
    </citation>
    <scope>NUCLEOTIDE SEQUENCE [LARGE SCALE GENOMIC DNA]</scope>
    <source>
        <strain evidence="2 3">CBS 464.89</strain>
    </source>
</reference>
<protein>
    <submittedName>
        <fullName evidence="2">Uncharacterized protein</fullName>
    </submittedName>
</protein>
<dbReference type="InterPro" id="IPR029071">
    <property type="entry name" value="Ubiquitin-like_domsf"/>
</dbReference>
<dbReference type="STRING" id="114155.A0A4Q9NWG9"/>
<feature type="region of interest" description="Disordered" evidence="1">
    <location>
        <begin position="430"/>
        <end position="462"/>
    </location>
</feature>
<feature type="region of interest" description="Disordered" evidence="1">
    <location>
        <begin position="330"/>
        <end position="389"/>
    </location>
</feature>
<feature type="compositionally biased region" description="Polar residues" evidence="1">
    <location>
        <begin position="346"/>
        <end position="359"/>
    </location>
</feature>
<dbReference type="Proteomes" id="UP000292082">
    <property type="component" value="Unassembled WGS sequence"/>
</dbReference>
<feature type="compositionally biased region" description="Basic and acidic residues" evidence="1">
    <location>
        <begin position="112"/>
        <end position="126"/>
    </location>
</feature>
<organism evidence="2 3">
    <name type="scientific">Dichomitus squalens</name>
    <dbReference type="NCBI Taxonomy" id="114155"/>
    <lineage>
        <taxon>Eukaryota</taxon>
        <taxon>Fungi</taxon>
        <taxon>Dikarya</taxon>
        <taxon>Basidiomycota</taxon>
        <taxon>Agaricomycotina</taxon>
        <taxon>Agaricomycetes</taxon>
        <taxon>Polyporales</taxon>
        <taxon>Polyporaceae</taxon>
        <taxon>Dichomitus</taxon>
    </lineage>
</organism>
<keyword evidence="3" id="KW-1185">Reference proteome</keyword>
<feature type="compositionally biased region" description="Low complexity" evidence="1">
    <location>
        <begin position="88"/>
        <end position="101"/>
    </location>
</feature>
<evidence type="ECO:0000256" key="1">
    <source>
        <dbReference type="SAM" id="MobiDB-lite"/>
    </source>
</evidence>
<proteinExistence type="predicted"/>
<sequence>MSSTRPTPKPRPRPRARAPATVLNTDIPSSSSPGPSSASTSTQQPPTLSIEDEDALFLRNQTRDAQAWKELSKITEEKKTIQKRKSGSSEGSDIEGGSSPRPRARKKKQPQRKNDILPDWTRKKPNEIVISSDSDDDIVPTRLQKRTIANNNEESTLLAEPRSRSITPPPMLTQFAIQRAKAAVQQLVGVQPRAPSPTEFADESTDNIVLAPELASIAQRVQVEAKMRAGSSAAESGGPEKVQIKVQWTPHPLDPNGKAEAWGIEQKRHDDFYRLFDEVADLASIRAENLVISYDGKRVFPSSTPHSIKIWATATFEAYDKVTHRYLQENKRARSVSVPPGHDDPNQTTSRARSPSVTIMESELEANESPSPPSQEHEDGSETFKLTVRSGRTDKDITLTVRPTTKCGAIVRAFLKKAGLEAEYLAGGAPAKGRGRGKATAPKVPALSVDGDRMDPETEIGEADLEDGDLVEIVGL</sequence>